<gene>
    <name evidence="4 5" type="primary">mshB</name>
    <name evidence="5" type="ORF">ACFSJG_04695</name>
</gene>
<keyword evidence="3 4" id="KW-0862">Zinc</keyword>
<dbReference type="InterPro" id="IPR003737">
    <property type="entry name" value="GlcNAc_PI_deacetylase-related"/>
</dbReference>
<dbReference type="EC" id="3.5.1.103" evidence="4"/>
<accession>A0ABW4NZ72</accession>
<keyword evidence="2 4" id="KW-0378">Hydrolase</keyword>
<dbReference type="HAMAP" id="MF_01696">
    <property type="entry name" value="MshB"/>
    <property type="match status" value="1"/>
</dbReference>
<evidence type="ECO:0000313" key="5">
    <source>
        <dbReference type="EMBL" id="MFD1811502.1"/>
    </source>
</evidence>
<dbReference type="SUPFAM" id="SSF102588">
    <property type="entry name" value="LmbE-like"/>
    <property type="match status" value="1"/>
</dbReference>
<dbReference type="PANTHER" id="PTHR12993">
    <property type="entry name" value="N-ACETYLGLUCOSAMINYL-PHOSPHATIDYLINOSITOL DE-N-ACETYLASE-RELATED"/>
    <property type="match status" value="1"/>
</dbReference>
<comment type="similarity">
    <text evidence="4">Belongs to the MshB deacetylase family.</text>
</comment>
<dbReference type="Proteomes" id="UP001597286">
    <property type="component" value="Unassembled WGS sequence"/>
</dbReference>
<comment type="caution">
    <text evidence="5">The sequence shown here is derived from an EMBL/GenBank/DDBJ whole genome shotgun (WGS) entry which is preliminary data.</text>
</comment>
<evidence type="ECO:0000256" key="2">
    <source>
        <dbReference type="ARBA" id="ARBA00022801"/>
    </source>
</evidence>
<feature type="binding site" evidence="4">
    <location>
        <position position="24"/>
    </location>
    <ligand>
        <name>Zn(2+)</name>
        <dbReference type="ChEBI" id="CHEBI:29105"/>
    </ligand>
</feature>
<reference evidence="6" key="1">
    <citation type="journal article" date="2019" name="Int. J. Syst. Evol. Microbiol.">
        <title>The Global Catalogue of Microorganisms (GCM) 10K type strain sequencing project: providing services to taxonomists for standard genome sequencing and annotation.</title>
        <authorList>
            <consortium name="The Broad Institute Genomics Platform"/>
            <consortium name="The Broad Institute Genome Sequencing Center for Infectious Disease"/>
            <person name="Wu L."/>
            <person name="Ma J."/>
        </authorList>
    </citation>
    <scope>NUCLEOTIDE SEQUENCE [LARGE SCALE GENOMIC DNA]</scope>
    <source>
        <strain evidence="6">DT72</strain>
    </source>
</reference>
<evidence type="ECO:0000256" key="3">
    <source>
        <dbReference type="ARBA" id="ARBA00022833"/>
    </source>
</evidence>
<dbReference type="RefSeq" id="WP_378484045.1">
    <property type="nucleotide sequence ID" value="NZ_JBHUFB010000007.1"/>
</dbReference>
<proteinExistence type="inferred from homology"/>
<organism evidence="5 6">
    <name type="scientific">Rhodococcus gannanensis</name>
    <dbReference type="NCBI Taxonomy" id="1960308"/>
    <lineage>
        <taxon>Bacteria</taxon>
        <taxon>Bacillati</taxon>
        <taxon>Actinomycetota</taxon>
        <taxon>Actinomycetes</taxon>
        <taxon>Mycobacteriales</taxon>
        <taxon>Nocardiaceae</taxon>
        <taxon>Rhodococcus</taxon>
    </lineage>
</organism>
<dbReference type="EMBL" id="JBHUFB010000007">
    <property type="protein sequence ID" value="MFD1811502.1"/>
    <property type="molecule type" value="Genomic_DNA"/>
</dbReference>
<keyword evidence="1 4" id="KW-0479">Metal-binding</keyword>
<dbReference type="GO" id="GO:0035595">
    <property type="term" value="F:N-acetylglucosaminylinositol deacetylase activity"/>
    <property type="evidence" value="ECO:0007669"/>
    <property type="project" value="UniProtKB-EC"/>
</dbReference>
<evidence type="ECO:0000256" key="4">
    <source>
        <dbReference type="HAMAP-Rule" id="MF_01696"/>
    </source>
</evidence>
<dbReference type="InterPro" id="IPR024078">
    <property type="entry name" value="LmbE-like_dom_sf"/>
</dbReference>
<sequence length="298" mass="31359">MTTNDVAAADSEEPARRLLLVHAHPDDESLTTGGTIARYAAAGVAVTVVTCTLGEEGEVIGDTWAGLVADEADQLGGYRVLELTAALGHLGVSAPLFLGGAGRWRDSGMAGTPAARNPRAFVNADSGEVIAALVEVIRQRRPQVVVCYDPQGGYGHPDHIRVHEVVTAAVEAAASDGDAGEPWDVAKLYWTVTEATSLSTGLECITEYPESWRLPEPGELPCVPDSDVTTTIDVRGHLAAKVAAFEAHATQVTVAPSGTEYALSNDIVQPILVEEHYVLVRGALGAVAEDGRERDLFS</sequence>
<dbReference type="NCBIfam" id="TIGR03445">
    <property type="entry name" value="mycothiol_MshB"/>
    <property type="match status" value="1"/>
</dbReference>
<keyword evidence="6" id="KW-1185">Reference proteome</keyword>
<feature type="binding site" evidence="4">
    <location>
        <position position="27"/>
    </location>
    <ligand>
        <name>Zn(2+)</name>
        <dbReference type="ChEBI" id="CHEBI:29105"/>
    </ligand>
</feature>
<dbReference type="PANTHER" id="PTHR12993:SF26">
    <property type="entry name" value="1D-MYO-INOSITOL 2-ACETAMIDO-2-DEOXY-ALPHA-D-GLUCOPYRANOSIDE DEACETYLASE"/>
    <property type="match status" value="1"/>
</dbReference>
<dbReference type="Gene3D" id="3.40.50.10320">
    <property type="entry name" value="LmbE-like"/>
    <property type="match status" value="1"/>
</dbReference>
<evidence type="ECO:0000256" key="1">
    <source>
        <dbReference type="ARBA" id="ARBA00022723"/>
    </source>
</evidence>
<comment type="catalytic activity">
    <reaction evidence="4">
        <text>1D-myo-inositol 2-acetamido-2-deoxy-alpha-D-glucopyranoside + H2O = 1D-myo-inositol 2-amino-2-deoxy-alpha-D-glucopyranoside + acetate</text>
        <dbReference type="Rhea" id="RHEA:26180"/>
        <dbReference type="ChEBI" id="CHEBI:15377"/>
        <dbReference type="ChEBI" id="CHEBI:30089"/>
        <dbReference type="ChEBI" id="CHEBI:52442"/>
        <dbReference type="ChEBI" id="CHEBI:58886"/>
        <dbReference type="EC" id="3.5.1.103"/>
    </reaction>
</comment>
<name>A0ABW4NZ72_9NOCA</name>
<dbReference type="InterPro" id="IPR017810">
    <property type="entry name" value="Mycothiol_biosynthesis_MshB"/>
</dbReference>
<protein>
    <recommendedName>
        <fullName evidence="4">1D-myo-inositol 2-acetamido-2-deoxy-alpha-D-glucopyranoside deacetylase</fullName>
        <shortName evidence="4">GlcNAc-Ins deacetylase</shortName>
        <ecNumber evidence="4">3.5.1.103</ecNumber>
    </recommendedName>
    <alternativeName>
        <fullName evidence="4">N-acetyl-1-D-myo-inositol-2-amino-2-deoxy-alpha-D-glucopyranoside deacetylase</fullName>
    </alternativeName>
</protein>
<evidence type="ECO:0000313" key="6">
    <source>
        <dbReference type="Proteomes" id="UP001597286"/>
    </source>
</evidence>
<comment type="cofactor">
    <cofactor evidence="4">
        <name>Zn(2+)</name>
        <dbReference type="ChEBI" id="CHEBI:29105"/>
    </cofactor>
    <text evidence="4">Binds 1 zinc ion per subunit.</text>
</comment>
<feature type="binding site" evidence="4">
    <location>
        <position position="159"/>
    </location>
    <ligand>
        <name>Zn(2+)</name>
        <dbReference type="ChEBI" id="CHEBI:29105"/>
    </ligand>
</feature>
<dbReference type="Pfam" id="PF02585">
    <property type="entry name" value="PIG-L"/>
    <property type="match status" value="1"/>
</dbReference>
<comment type="function">
    <text evidence="4">Catalyzes the deacetylation of 1D-myo-inositol 2-acetamido-2-deoxy-alpha-D-glucopyranoside (GlcNAc-Ins) in the mycothiol biosynthesis pathway.</text>
</comment>